<protein>
    <submittedName>
        <fullName evidence="1">12317_t:CDS:1</fullName>
    </submittedName>
</protein>
<accession>A0ACA9REJ4</accession>
<dbReference type="Proteomes" id="UP000789920">
    <property type="component" value="Unassembled WGS sequence"/>
</dbReference>
<feature type="non-terminal residue" evidence="1">
    <location>
        <position position="1"/>
    </location>
</feature>
<name>A0ACA9REJ4_9GLOM</name>
<organism evidence="1 2">
    <name type="scientific">Racocetra persica</name>
    <dbReference type="NCBI Taxonomy" id="160502"/>
    <lineage>
        <taxon>Eukaryota</taxon>
        <taxon>Fungi</taxon>
        <taxon>Fungi incertae sedis</taxon>
        <taxon>Mucoromycota</taxon>
        <taxon>Glomeromycotina</taxon>
        <taxon>Glomeromycetes</taxon>
        <taxon>Diversisporales</taxon>
        <taxon>Gigasporaceae</taxon>
        <taxon>Racocetra</taxon>
    </lineage>
</organism>
<evidence type="ECO:0000313" key="1">
    <source>
        <dbReference type="EMBL" id="CAG8790689.1"/>
    </source>
</evidence>
<comment type="caution">
    <text evidence="1">The sequence shown here is derived from an EMBL/GenBank/DDBJ whole genome shotgun (WGS) entry which is preliminary data.</text>
</comment>
<reference evidence="1" key="1">
    <citation type="submission" date="2021-06" db="EMBL/GenBank/DDBJ databases">
        <authorList>
            <person name="Kallberg Y."/>
            <person name="Tangrot J."/>
            <person name="Rosling A."/>
        </authorList>
    </citation>
    <scope>NUCLEOTIDE SEQUENCE</scope>
    <source>
        <strain evidence="1">MA461A</strain>
    </source>
</reference>
<evidence type="ECO:0000313" key="2">
    <source>
        <dbReference type="Proteomes" id="UP000789920"/>
    </source>
</evidence>
<proteinExistence type="predicted"/>
<keyword evidence="2" id="KW-1185">Reference proteome</keyword>
<sequence>TDSSAATTASGATHMTRIFEGRSGVELQKHKEKRSFIEVMPTFNKDKDIIIDPNNGSGMTY</sequence>
<dbReference type="EMBL" id="CAJVQC010051698">
    <property type="protein sequence ID" value="CAG8790689.1"/>
    <property type="molecule type" value="Genomic_DNA"/>
</dbReference>
<feature type="non-terminal residue" evidence="1">
    <location>
        <position position="61"/>
    </location>
</feature>
<gene>
    <name evidence="1" type="ORF">RPERSI_LOCUS19098</name>
</gene>